<organism evidence="1 2">
    <name type="scientific">Shewanella piezotolerans (strain WP3 / JCM 13877)</name>
    <dbReference type="NCBI Taxonomy" id="225849"/>
    <lineage>
        <taxon>Bacteria</taxon>
        <taxon>Pseudomonadati</taxon>
        <taxon>Pseudomonadota</taxon>
        <taxon>Gammaproteobacteria</taxon>
        <taxon>Alteromonadales</taxon>
        <taxon>Shewanellaceae</taxon>
        <taxon>Shewanella</taxon>
    </lineage>
</organism>
<dbReference type="AlphaFoldDB" id="B8CVA5"/>
<evidence type="ECO:0000313" key="2">
    <source>
        <dbReference type="Proteomes" id="UP000000753"/>
    </source>
</evidence>
<name>B8CVA5_SHEPW</name>
<dbReference type="eggNOG" id="ENOG5033EMF">
    <property type="taxonomic scope" value="Bacteria"/>
</dbReference>
<dbReference type="HOGENOM" id="CLU_196839_0_0_6"/>
<keyword evidence="2" id="KW-1185">Reference proteome</keyword>
<dbReference type="RefSeq" id="WP_020914910.1">
    <property type="nucleotide sequence ID" value="NC_011566.1"/>
</dbReference>
<accession>B8CVA5</accession>
<protein>
    <submittedName>
        <fullName evidence="1">Uncharacterized protein</fullName>
    </submittedName>
</protein>
<reference evidence="1 2" key="1">
    <citation type="journal article" date="2008" name="PLoS ONE">
        <title>Environmental adaptation: genomic analysis of the piezotolerant and psychrotolerant deep-sea iron reducing bacterium Shewanella piezotolerans WP3.</title>
        <authorList>
            <person name="Wang F."/>
            <person name="Wang J."/>
            <person name="Jian H."/>
            <person name="Zhang B."/>
            <person name="Li S."/>
            <person name="Wang F."/>
            <person name="Zeng X."/>
            <person name="Gao L."/>
            <person name="Bartlett D.H."/>
            <person name="Yu J."/>
            <person name="Hu S."/>
            <person name="Xiao X."/>
        </authorList>
    </citation>
    <scope>NUCLEOTIDE SEQUENCE [LARGE SCALE GENOMIC DNA]</scope>
    <source>
        <strain evidence="2">WP3 / JCM 13877</strain>
    </source>
</reference>
<dbReference type="Proteomes" id="UP000000753">
    <property type="component" value="Chromosome"/>
</dbReference>
<evidence type="ECO:0000313" key="1">
    <source>
        <dbReference type="EMBL" id="ACJ31581.1"/>
    </source>
</evidence>
<dbReference type="OrthoDB" id="5359740at2"/>
<gene>
    <name evidence="1" type="ordered locus">swp_4965</name>
</gene>
<dbReference type="KEGG" id="swp:swp_4965"/>
<dbReference type="EMBL" id="CP000472">
    <property type="protein sequence ID" value="ACJ31581.1"/>
    <property type="molecule type" value="Genomic_DNA"/>
</dbReference>
<proteinExistence type="predicted"/>
<dbReference type="STRING" id="225849.swp_4965"/>
<sequence length="72" mass="8620">MDKWFTYIDGVWRFKFDTNSYSASREAAKACRFFAEDDEDEQTDDHSQSCFNCLYRRWGLNCFDCYKKVGSL</sequence>